<dbReference type="SUPFAM" id="SSF53474">
    <property type="entry name" value="alpha/beta-Hydrolases"/>
    <property type="match status" value="1"/>
</dbReference>
<feature type="region of interest" description="Disordered" evidence="7">
    <location>
        <begin position="495"/>
        <end position="519"/>
    </location>
</feature>
<feature type="compositionally biased region" description="Polar residues" evidence="7">
    <location>
        <begin position="386"/>
        <end position="396"/>
    </location>
</feature>
<keyword evidence="6" id="KW-0472">Membrane</keyword>
<dbReference type="InterPro" id="IPR029058">
    <property type="entry name" value="AB_hydrolase_fold"/>
</dbReference>
<organism evidence="8 9">
    <name type="scientific">Venustampulla echinocandica</name>
    <dbReference type="NCBI Taxonomy" id="2656787"/>
    <lineage>
        <taxon>Eukaryota</taxon>
        <taxon>Fungi</taxon>
        <taxon>Dikarya</taxon>
        <taxon>Ascomycota</taxon>
        <taxon>Pezizomycotina</taxon>
        <taxon>Leotiomycetes</taxon>
        <taxon>Helotiales</taxon>
        <taxon>Pleuroascaceae</taxon>
        <taxon>Venustampulla</taxon>
    </lineage>
</organism>
<evidence type="ECO:0000256" key="2">
    <source>
        <dbReference type="ARBA" id="ARBA00004240"/>
    </source>
</evidence>
<feature type="compositionally biased region" description="Polar residues" evidence="7">
    <location>
        <begin position="429"/>
        <end position="448"/>
    </location>
</feature>
<evidence type="ECO:0008006" key="10">
    <source>
        <dbReference type="Google" id="ProtNLM"/>
    </source>
</evidence>
<dbReference type="EMBL" id="NPIC01000015">
    <property type="protein sequence ID" value="RDL30323.1"/>
    <property type="molecule type" value="Genomic_DNA"/>
</dbReference>
<keyword evidence="9" id="KW-1185">Reference proteome</keyword>
<feature type="compositionally biased region" description="Basic and acidic residues" evidence="7">
    <location>
        <begin position="418"/>
        <end position="428"/>
    </location>
</feature>
<evidence type="ECO:0000256" key="4">
    <source>
        <dbReference type="ARBA" id="ARBA00022824"/>
    </source>
</evidence>
<evidence type="ECO:0000256" key="6">
    <source>
        <dbReference type="ARBA" id="ARBA00023136"/>
    </source>
</evidence>
<evidence type="ECO:0000256" key="5">
    <source>
        <dbReference type="ARBA" id="ARBA00023128"/>
    </source>
</evidence>
<dbReference type="GO" id="GO:0005783">
    <property type="term" value="C:endoplasmic reticulum"/>
    <property type="evidence" value="ECO:0007669"/>
    <property type="project" value="UniProtKB-SubCell"/>
</dbReference>
<feature type="compositionally biased region" description="Polar residues" evidence="7">
    <location>
        <begin position="342"/>
        <end position="366"/>
    </location>
</feature>
<reference evidence="8 9" key="1">
    <citation type="journal article" date="2018" name="IMA Fungus">
        <title>IMA Genome-F 9: Draft genome sequence of Annulohypoxylon stygium, Aspergillus mulundensis, Berkeleyomyces basicola (syn. Thielaviopsis basicola), Ceratocystis smalleyi, two Cercospora beticola strains, Coleophoma cylindrospora, Fusarium fracticaudum, Phialophora cf. hyalina, and Morchella septimelata.</title>
        <authorList>
            <person name="Wingfield B.D."/>
            <person name="Bills G.F."/>
            <person name="Dong Y."/>
            <person name="Huang W."/>
            <person name="Nel W.J."/>
            <person name="Swalarsk-Parry B.S."/>
            <person name="Vaghefi N."/>
            <person name="Wilken P.M."/>
            <person name="An Z."/>
            <person name="de Beer Z.W."/>
            <person name="De Vos L."/>
            <person name="Chen L."/>
            <person name="Duong T.A."/>
            <person name="Gao Y."/>
            <person name="Hammerbacher A."/>
            <person name="Kikkert J.R."/>
            <person name="Li Y."/>
            <person name="Li H."/>
            <person name="Li K."/>
            <person name="Li Q."/>
            <person name="Liu X."/>
            <person name="Ma X."/>
            <person name="Naidoo K."/>
            <person name="Pethybridge S.J."/>
            <person name="Sun J."/>
            <person name="Steenkamp E.T."/>
            <person name="van der Nest M.A."/>
            <person name="van Wyk S."/>
            <person name="Wingfield M.J."/>
            <person name="Xiong C."/>
            <person name="Yue Q."/>
            <person name="Zhang X."/>
        </authorList>
    </citation>
    <scope>NUCLEOTIDE SEQUENCE [LARGE SCALE GENOMIC DNA]</scope>
    <source>
        <strain evidence="8 9">BP 5553</strain>
    </source>
</reference>
<comment type="caution">
    <text evidence="8">The sequence shown here is derived from an EMBL/GenBank/DDBJ whole genome shotgun (WGS) entry which is preliminary data.</text>
</comment>
<feature type="compositionally biased region" description="Acidic residues" evidence="7">
    <location>
        <begin position="507"/>
        <end position="519"/>
    </location>
</feature>
<dbReference type="GeneID" id="43603050"/>
<dbReference type="AlphaFoldDB" id="A0A370T9K1"/>
<evidence type="ECO:0000256" key="1">
    <source>
        <dbReference type="ARBA" id="ARBA00004173"/>
    </source>
</evidence>
<name>A0A370T9K1_9HELO</name>
<keyword evidence="5" id="KW-0496">Mitochondrion</keyword>
<dbReference type="InterPro" id="IPR052374">
    <property type="entry name" value="SERAC1"/>
</dbReference>
<evidence type="ECO:0000313" key="8">
    <source>
        <dbReference type="EMBL" id="RDL30323.1"/>
    </source>
</evidence>
<gene>
    <name evidence="8" type="ORF">BP5553_10201</name>
</gene>
<evidence type="ECO:0000256" key="7">
    <source>
        <dbReference type="SAM" id="MobiDB-lite"/>
    </source>
</evidence>
<proteinExistence type="predicted"/>
<dbReference type="GO" id="GO:0016020">
    <property type="term" value="C:membrane"/>
    <property type="evidence" value="ECO:0007669"/>
    <property type="project" value="UniProtKB-SubCell"/>
</dbReference>
<feature type="compositionally biased region" description="Basic residues" evidence="7">
    <location>
        <begin position="454"/>
        <end position="464"/>
    </location>
</feature>
<dbReference type="Proteomes" id="UP000254866">
    <property type="component" value="Unassembled WGS sequence"/>
</dbReference>
<sequence length="519" mass="56549">MSVLVDDSPAFSKSSKDSPSAAEDDASELAPAPPEPRKYDCWVAYPHQNSSNDNNGDKFTVDIVFVHGITGSQTGTWTMKNKEGKEVLWPRELLTASDQIPGSRIIMFGYDADVVNFWAEASQNRLSDHADSLVGTLGVLRRRTKTMNRPILFVVHSMGGLVVEEGLTLSRDSSEPHVENVYKATFGVAFLGTPHRGSGLAFWADIGCKFLSPIKRTNKALLQVLKERSETLDGIQRRFHGMIHKRREPSYCQQQRLPYPIKIHCFVEELALKVVGRVVEPDSARLDGWPSTTIHADHMGITRFPDGGDPQFQKVAGVLWGWVEDLKALLAADKAAAANPHSSLNHQAFSQPQGPVATPNQSSRTLEVSPPESQRVGEPALEDSAPASNQLTTRSAASIAARDTPPGSSQSSVQQTFREQHQVTRSDTEGNQTTPSESSNAAAQSSGGEESKPKSQRRKNKKEKGNKTTGSTFNINQKEGGNWAVAHTLNVKGGASLFGTAPRVAESDDNEKESSEDDN</sequence>
<dbReference type="PANTHER" id="PTHR48182">
    <property type="entry name" value="PROTEIN SERAC1"/>
    <property type="match status" value="1"/>
</dbReference>
<feature type="compositionally biased region" description="Polar residues" evidence="7">
    <location>
        <begin position="406"/>
        <end position="417"/>
    </location>
</feature>
<accession>A0A370T9K1</accession>
<comment type="subcellular location">
    <subcellularLocation>
        <location evidence="2">Endoplasmic reticulum</location>
    </subcellularLocation>
    <subcellularLocation>
        <location evidence="3">Membrane</location>
    </subcellularLocation>
    <subcellularLocation>
        <location evidence="1">Mitochondrion</location>
    </subcellularLocation>
</comment>
<dbReference type="RefSeq" id="XP_031864848.1">
    <property type="nucleotide sequence ID" value="XM_032018824.1"/>
</dbReference>
<evidence type="ECO:0000256" key="3">
    <source>
        <dbReference type="ARBA" id="ARBA00004370"/>
    </source>
</evidence>
<dbReference type="PANTHER" id="PTHR48182:SF2">
    <property type="entry name" value="PROTEIN SERAC1"/>
    <property type="match status" value="1"/>
</dbReference>
<dbReference type="Gene3D" id="3.40.50.1820">
    <property type="entry name" value="alpha/beta hydrolase"/>
    <property type="match status" value="1"/>
</dbReference>
<dbReference type="GO" id="GO:0005739">
    <property type="term" value="C:mitochondrion"/>
    <property type="evidence" value="ECO:0007669"/>
    <property type="project" value="UniProtKB-SubCell"/>
</dbReference>
<feature type="region of interest" description="Disordered" evidence="7">
    <location>
        <begin position="1"/>
        <end position="35"/>
    </location>
</feature>
<protein>
    <recommendedName>
        <fullName evidence="10">DUF676 domain-containing protein</fullName>
    </recommendedName>
</protein>
<feature type="region of interest" description="Disordered" evidence="7">
    <location>
        <begin position="342"/>
        <end position="479"/>
    </location>
</feature>
<evidence type="ECO:0000313" key="9">
    <source>
        <dbReference type="Proteomes" id="UP000254866"/>
    </source>
</evidence>
<keyword evidence="4" id="KW-0256">Endoplasmic reticulum</keyword>
<dbReference type="OrthoDB" id="427518at2759"/>